<feature type="region of interest" description="Disordered" evidence="1">
    <location>
        <begin position="1"/>
        <end position="41"/>
    </location>
</feature>
<evidence type="ECO:0000313" key="3">
    <source>
        <dbReference type="Proteomes" id="UP001272137"/>
    </source>
</evidence>
<proteinExistence type="predicted"/>
<accession>A0AAW9CXV9</accession>
<organism evidence="2 3">
    <name type="scientific">Burkholderia thailandensis</name>
    <dbReference type="NCBI Taxonomy" id="57975"/>
    <lineage>
        <taxon>Bacteria</taxon>
        <taxon>Pseudomonadati</taxon>
        <taxon>Pseudomonadota</taxon>
        <taxon>Betaproteobacteria</taxon>
        <taxon>Burkholderiales</taxon>
        <taxon>Burkholderiaceae</taxon>
        <taxon>Burkholderia</taxon>
        <taxon>pseudomallei group</taxon>
    </lineage>
</organism>
<evidence type="ECO:0000313" key="2">
    <source>
        <dbReference type="EMBL" id="MDW9253519.1"/>
    </source>
</evidence>
<dbReference type="AlphaFoldDB" id="A0AAW9CXV9"/>
<evidence type="ECO:0000256" key="1">
    <source>
        <dbReference type="SAM" id="MobiDB-lite"/>
    </source>
</evidence>
<comment type="caution">
    <text evidence="2">The sequence shown here is derived from an EMBL/GenBank/DDBJ whole genome shotgun (WGS) entry which is preliminary data.</text>
</comment>
<feature type="compositionally biased region" description="Basic residues" evidence="1">
    <location>
        <begin position="18"/>
        <end position="30"/>
    </location>
</feature>
<sequence length="41" mass="4520">MTTARHGRANARTPDGRARRRHGRAARPRIARGGTAREIGQ</sequence>
<reference evidence="2" key="1">
    <citation type="submission" date="2018-08" db="EMBL/GenBank/DDBJ databases">
        <title>Identification of Burkholderia cepacia strains that express a Burkholderia pseudomallei-like capsular polysaccharide.</title>
        <authorList>
            <person name="Burtnick M.N."/>
            <person name="Vongsouvath M."/>
            <person name="Newton P."/>
            <person name="Wuthiekanun V."/>
            <person name="Limmathurotsakul D."/>
            <person name="Brett P.J."/>
            <person name="Chantratita N."/>
            <person name="Dance D.A."/>
        </authorList>
    </citation>
    <scope>NUCLEOTIDE SEQUENCE</scope>
    <source>
        <strain evidence="2">SBXCC001</strain>
    </source>
</reference>
<gene>
    <name evidence="2" type="ORF">C7S16_6501</name>
</gene>
<feature type="compositionally biased region" description="Low complexity" evidence="1">
    <location>
        <begin position="31"/>
        <end position="41"/>
    </location>
</feature>
<dbReference type="EMBL" id="QXCT01000001">
    <property type="protein sequence ID" value="MDW9253519.1"/>
    <property type="molecule type" value="Genomic_DNA"/>
</dbReference>
<dbReference type="Proteomes" id="UP001272137">
    <property type="component" value="Unassembled WGS sequence"/>
</dbReference>
<name>A0AAW9CXV9_BURTH</name>
<protein>
    <submittedName>
        <fullName evidence="2">Uncharacterized protein</fullName>
    </submittedName>
</protein>